<dbReference type="Gene3D" id="3.30.70.1520">
    <property type="entry name" value="Heterotetrameric sarcosine oxidase"/>
    <property type="match status" value="1"/>
</dbReference>
<organism evidence="1 2">
    <name type="scientific">Pseudooceanicola nanhaiensis</name>
    <dbReference type="NCBI Taxonomy" id="375761"/>
    <lineage>
        <taxon>Bacteria</taxon>
        <taxon>Pseudomonadati</taxon>
        <taxon>Pseudomonadota</taxon>
        <taxon>Alphaproteobacteria</taxon>
        <taxon>Rhodobacterales</taxon>
        <taxon>Paracoccaceae</taxon>
        <taxon>Pseudooceanicola</taxon>
    </lineage>
</organism>
<name>A0A917T712_9RHOB</name>
<dbReference type="Pfam" id="PF04268">
    <property type="entry name" value="SoxG"/>
    <property type="match status" value="1"/>
</dbReference>
<comment type="caution">
    <text evidence="1">The sequence shown here is derived from an EMBL/GenBank/DDBJ whole genome shotgun (WGS) entry which is preliminary data.</text>
</comment>
<reference evidence="1" key="1">
    <citation type="journal article" date="2014" name="Int. J. Syst. Evol. Microbiol.">
        <title>Complete genome sequence of Corynebacterium casei LMG S-19264T (=DSM 44701T), isolated from a smear-ripened cheese.</title>
        <authorList>
            <consortium name="US DOE Joint Genome Institute (JGI-PGF)"/>
            <person name="Walter F."/>
            <person name="Albersmeier A."/>
            <person name="Kalinowski J."/>
            <person name="Ruckert C."/>
        </authorList>
    </citation>
    <scope>NUCLEOTIDE SEQUENCE</scope>
    <source>
        <strain evidence="1">CGMCC 1.6293</strain>
    </source>
</reference>
<dbReference type="AlphaFoldDB" id="A0A917T712"/>
<dbReference type="InterPro" id="IPR027266">
    <property type="entry name" value="TrmE/GcvT-like"/>
</dbReference>
<dbReference type="RefSeq" id="WP_028288316.1">
    <property type="nucleotide sequence ID" value="NZ_BMLF01000003.1"/>
</dbReference>
<gene>
    <name evidence="1" type="ORF">GCM10011534_36740</name>
</gene>
<evidence type="ECO:0000313" key="1">
    <source>
        <dbReference type="EMBL" id="GGM11358.1"/>
    </source>
</evidence>
<protein>
    <submittedName>
        <fullName evidence="1">Sarcosine oxidase subunit gamma</fullName>
    </submittedName>
</protein>
<sequence>MSEPVTPLGGAVHEGAARVAEMPRRGMITLRGDLGDPAFSEAVAEVAGLALPGRGRVSAEGETRLGWMSPDELILMLPAPDVAAVLDRLAGALGGVHHLAVEVTDARALFAVSGEPAAVRESLAKLAPVDFSPAAFEPGTFRRSRLAQVPAAFWCEPDGSFGVMCFRSVAEYVFKALSVSAASDGRVGMF</sequence>
<dbReference type="EMBL" id="BMLF01000003">
    <property type="protein sequence ID" value="GGM11358.1"/>
    <property type="molecule type" value="Genomic_DNA"/>
</dbReference>
<dbReference type="InterPro" id="IPR007375">
    <property type="entry name" value="SoxG"/>
</dbReference>
<evidence type="ECO:0000313" key="2">
    <source>
        <dbReference type="Proteomes" id="UP000649829"/>
    </source>
</evidence>
<keyword evidence="2" id="KW-1185">Reference proteome</keyword>
<reference evidence="1" key="2">
    <citation type="submission" date="2020-09" db="EMBL/GenBank/DDBJ databases">
        <authorList>
            <person name="Sun Q."/>
            <person name="Zhou Y."/>
        </authorList>
    </citation>
    <scope>NUCLEOTIDE SEQUENCE</scope>
    <source>
        <strain evidence="1">CGMCC 1.6293</strain>
    </source>
</reference>
<dbReference type="SUPFAM" id="SSF103025">
    <property type="entry name" value="Folate-binding domain"/>
    <property type="match status" value="1"/>
</dbReference>
<dbReference type="Gene3D" id="3.30.1360.120">
    <property type="entry name" value="Probable tRNA modification gtpase trme, domain 1"/>
    <property type="match status" value="1"/>
</dbReference>
<proteinExistence type="predicted"/>
<accession>A0A917T712</accession>
<dbReference type="Proteomes" id="UP000649829">
    <property type="component" value="Unassembled WGS sequence"/>
</dbReference>